<dbReference type="AlphaFoldDB" id="A0A6J4V899"/>
<reference evidence="2" key="1">
    <citation type="submission" date="2020-02" db="EMBL/GenBank/DDBJ databases">
        <authorList>
            <person name="Meier V. D."/>
        </authorList>
    </citation>
    <scope>NUCLEOTIDE SEQUENCE</scope>
    <source>
        <strain evidence="2">AVDCRST_MAG88</strain>
    </source>
</reference>
<feature type="domain" description="PcRGLX/YetA-like N-terminal RIFT barrel" evidence="1">
    <location>
        <begin position="30"/>
        <end position="79"/>
    </location>
</feature>
<dbReference type="InterPro" id="IPR048329">
    <property type="entry name" value="PcRGLX_1st"/>
</dbReference>
<evidence type="ECO:0000313" key="2">
    <source>
        <dbReference type="EMBL" id="CAA9569879.1"/>
    </source>
</evidence>
<feature type="non-terminal residue" evidence="2">
    <location>
        <position position="119"/>
    </location>
</feature>
<dbReference type="Pfam" id="PF19501">
    <property type="entry name" value="PcRGLX_1st"/>
    <property type="match status" value="1"/>
</dbReference>
<organism evidence="2">
    <name type="scientific">uncultured Thermomicrobiales bacterium</name>
    <dbReference type="NCBI Taxonomy" id="1645740"/>
    <lineage>
        <taxon>Bacteria</taxon>
        <taxon>Pseudomonadati</taxon>
        <taxon>Thermomicrobiota</taxon>
        <taxon>Thermomicrobia</taxon>
        <taxon>Thermomicrobiales</taxon>
        <taxon>environmental samples</taxon>
    </lineage>
</organism>
<gene>
    <name evidence="2" type="ORF">AVDCRST_MAG88-2231</name>
</gene>
<dbReference type="EMBL" id="CADCWM010000573">
    <property type="protein sequence ID" value="CAA9569879.1"/>
    <property type="molecule type" value="Genomic_DNA"/>
</dbReference>
<evidence type="ECO:0000259" key="1">
    <source>
        <dbReference type="Pfam" id="PF19501"/>
    </source>
</evidence>
<proteinExistence type="predicted"/>
<protein>
    <recommendedName>
        <fullName evidence="1">PcRGLX/YetA-like N-terminal RIFT barrel domain-containing protein</fullName>
    </recommendedName>
</protein>
<sequence length="119" mass="12257">MVSPAGTPPHTEKGLRGGALRFPTLAAAARRAEPVTLAMPLAQGVLHDPGDFRLLDGGTPLPVQARATSHWPDGSVRWLFARAQVDLPAGAAKDVAWTVAGTAQDLQAHEAPAALATPG</sequence>
<name>A0A6J4V899_9BACT</name>
<accession>A0A6J4V899</accession>